<keyword evidence="2" id="KW-1185">Reference proteome</keyword>
<dbReference type="EMBL" id="FOGU01000007">
    <property type="protein sequence ID" value="SES20348.1"/>
    <property type="molecule type" value="Genomic_DNA"/>
</dbReference>
<dbReference type="AlphaFoldDB" id="A0A1H9VFJ1"/>
<accession>A0A1H9VFJ1</accession>
<dbReference type="Proteomes" id="UP000198885">
    <property type="component" value="Unassembled WGS sequence"/>
</dbReference>
<dbReference type="STRING" id="641238.SAMN04490244_10773"/>
<proteinExistence type="predicted"/>
<gene>
    <name evidence="1" type="ORF">SAMN04490244_10773</name>
</gene>
<dbReference type="RefSeq" id="WP_177190459.1">
    <property type="nucleotide sequence ID" value="NZ_CBDDGO010000004.1"/>
</dbReference>
<sequence length="45" mass="4845">MMGRVFKLLLVLLVAAFVGLAGFAYLGNLSPEQVRIEAPVILDAQ</sequence>
<name>A0A1H9VFJ1_9RHOB</name>
<organism evidence="1 2">
    <name type="scientific">Tranquillimonas rosea</name>
    <dbReference type="NCBI Taxonomy" id="641238"/>
    <lineage>
        <taxon>Bacteria</taxon>
        <taxon>Pseudomonadati</taxon>
        <taxon>Pseudomonadota</taxon>
        <taxon>Alphaproteobacteria</taxon>
        <taxon>Rhodobacterales</taxon>
        <taxon>Roseobacteraceae</taxon>
        <taxon>Tranquillimonas</taxon>
    </lineage>
</organism>
<evidence type="ECO:0000313" key="1">
    <source>
        <dbReference type="EMBL" id="SES20348.1"/>
    </source>
</evidence>
<protein>
    <submittedName>
        <fullName evidence="1">Uncharacterized protein</fullName>
    </submittedName>
</protein>
<reference evidence="1 2" key="1">
    <citation type="submission" date="2016-10" db="EMBL/GenBank/DDBJ databases">
        <authorList>
            <person name="de Groot N.N."/>
        </authorList>
    </citation>
    <scope>NUCLEOTIDE SEQUENCE [LARGE SCALE GENOMIC DNA]</scope>
    <source>
        <strain evidence="1 2">DSM 23042</strain>
    </source>
</reference>
<evidence type="ECO:0000313" key="2">
    <source>
        <dbReference type="Proteomes" id="UP000198885"/>
    </source>
</evidence>